<organism evidence="2 3">
    <name type="scientific">Cronartium quercuum f. sp. fusiforme G11</name>
    <dbReference type="NCBI Taxonomy" id="708437"/>
    <lineage>
        <taxon>Eukaryota</taxon>
        <taxon>Fungi</taxon>
        <taxon>Dikarya</taxon>
        <taxon>Basidiomycota</taxon>
        <taxon>Pucciniomycotina</taxon>
        <taxon>Pucciniomycetes</taxon>
        <taxon>Pucciniales</taxon>
        <taxon>Coleosporiaceae</taxon>
        <taxon>Cronartium</taxon>
    </lineage>
</organism>
<evidence type="ECO:0000313" key="3">
    <source>
        <dbReference type="Proteomes" id="UP000886653"/>
    </source>
</evidence>
<accession>A0A9P6N951</accession>
<feature type="region of interest" description="Disordered" evidence="1">
    <location>
        <begin position="81"/>
        <end position="175"/>
    </location>
</feature>
<dbReference type="Proteomes" id="UP000886653">
    <property type="component" value="Unassembled WGS sequence"/>
</dbReference>
<proteinExistence type="predicted"/>
<protein>
    <submittedName>
        <fullName evidence="2">Uncharacterized protein</fullName>
    </submittedName>
</protein>
<reference evidence="2" key="1">
    <citation type="submission" date="2013-11" db="EMBL/GenBank/DDBJ databases">
        <title>Genome sequence of the fusiform rust pathogen reveals effectors for host alternation and coevolution with pine.</title>
        <authorList>
            <consortium name="DOE Joint Genome Institute"/>
            <person name="Smith K."/>
            <person name="Pendleton A."/>
            <person name="Kubisiak T."/>
            <person name="Anderson C."/>
            <person name="Salamov A."/>
            <person name="Aerts A."/>
            <person name="Riley R."/>
            <person name="Clum A."/>
            <person name="Lindquist E."/>
            <person name="Ence D."/>
            <person name="Campbell M."/>
            <person name="Kronenberg Z."/>
            <person name="Feau N."/>
            <person name="Dhillon B."/>
            <person name="Hamelin R."/>
            <person name="Burleigh J."/>
            <person name="Smith J."/>
            <person name="Yandell M."/>
            <person name="Nelson C."/>
            <person name="Grigoriev I."/>
            <person name="Davis J."/>
        </authorList>
    </citation>
    <scope>NUCLEOTIDE SEQUENCE</scope>
    <source>
        <strain evidence="2">G11</strain>
    </source>
</reference>
<dbReference type="EMBL" id="MU167496">
    <property type="protein sequence ID" value="KAG0139954.1"/>
    <property type="molecule type" value="Genomic_DNA"/>
</dbReference>
<comment type="caution">
    <text evidence="2">The sequence shown here is derived from an EMBL/GenBank/DDBJ whole genome shotgun (WGS) entry which is preliminary data.</text>
</comment>
<name>A0A9P6N951_9BASI</name>
<dbReference type="AlphaFoldDB" id="A0A9P6N951"/>
<evidence type="ECO:0000313" key="2">
    <source>
        <dbReference type="EMBL" id="KAG0139954.1"/>
    </source>
</evidence>
<sequence>MPCKSTFTKPPKGLPIDFYKLDWFNHVLSASQKSEIADFDNVMFLPNAEQSLLGKAHPDEKLSNKKFSKKYWDEGSKVYDMDHKIEEEDDEDEDGSDTGDSSYHGSIDLEETDGKIEEDEDDEYEEEEGEAGIVEEFENSLNDKGFDQEEEYEGVSLEDCPAVPQTVKHQLQRVL</sequence>
<feature type="compositionally biased region" description="Acidic residues" evidence="1">
    <location>
        <begin position="108"/>
        <end position="138"/>
    </location>
</feature>
<keyword evidence="3" id="KW-1185">Reference proteome</keyword>
<gene>
    <name evidence="2" type="ORF">CROQUDRAFT_100810</name>
</gene>
<evidence type="ECO:0000256" key="1">
    <source>
        <dbReference type="SAM" id="MobiDB-lite"/>
    </source>
</evidence>
<dbReference type="OrthoDB" id="3056461at2759"/>
<feature type="compositionally biased region" description="Acidic residues" evidence="1">
    <location>
        <begin position="87"/>
        <end position="97"/>
    </location>
</feature>